<dbReference type="STRING" id="755732.Fluta_1644"/>
<dbReference type="OrthoDB" id="1467787at2"/>
<evidence type="ECO:0000313" key="2">
    <source>
        <dbReference type="Proteomes" id="UP000007463"/>
    </source>
</evidence>
<proteinExistence type="predicted"/>
<evidence type="ECO:0000313" key="1">
    <source>
        <dbReference type="EMBL" id="AEA43636.1"/>
    </source>
</evidence>
<dbReference type="KEGG" id="fte:Fluta_1644"/>
<dbReference type="PROSITE" id="PS51257">
    <property type="entry name" value="PROKAR_LIPOPROTEIN"/>
    <property type="match status" value="1"/>
</dbReference>
<dbReference type="Gene3D" id="2.60.40.1120">
    <property type="entry name" value="Carboxypeptidase-like, regulatory domain"/>
    <property type="match status" value="1"/>
</dbReference>
<organism evidence="1 2">
    <name type="scientific">Fluviicola taffensis (strain DSM 16823 / NCIMB 13979 / RW262)</name>
    <dbReference type="NCBI Taxonomy" id="755732"/>
    <lineage>
        <taxon>Bacteria</taxon>
        <taxon>Pseudomonadati</taxon>
        <taxon>Bacteroidota</taxon>
        <taxon>Flavobacteriia</taxon>
        <taxon>Flavobacteriales</taxon>
        <taxon>Crocinitomicaceae</taxon>
        <taxon>Fluviicola</taxon>
    </lineage>
</organism>
<sequence precursor="true">MRFVFNIIGIFLALTSCTKLGKNVYVDGYVRNAITGEPVPNVSLRLYRGQVSWGDPVGTASKTLKEVTTDANGYYKAEHLSTPFNTVYIQLGKGVEGGYILVEGQTPTVIKKGKKKHVDFGVVPYGYLKQTIKNTSCFNQSDTLFFNRKYQISNISNISDVDVIYSGCVDFNSGYYKFPMGWYYISGYYKKNNVVTAFSDSIYITEGGYHEWVFEY</sequence>
<evidence type="ECO:0008006" key="3">
    <source>
        <dbReference type="Google" id="ProtNLM"/>
    </source>
</evidence>
<keyword evidence="2" id="KW-1185">Reference proteome</keyword>
<dbReference type="Proteomes" id="UP000007463">
    <property type="component" value="Chromosome"/>
</dbReference>
<gene>
    <name evidence="1" type="ordered locus">Fluta_1644</name>
</gene>
<reference evidence="1 2" key="1">
    <citation type="journal article" date="2011" name="Stand. Genomic Sci.">
        <title>Complete genome sequence of the gliding freshwater bacterium Fluviicola taffensis type strain (RW262).</title>
        <authorList>
            <person name="Woyke T."/>
            <person name="Chertkov O."/>
            <person name="Lapidus A."/>
            <person name="Nolan M."/>
            <person name="Lucas S."/>
            <person name="Del Rio T.G."/>
            <person name="Tice H."/>
            <person name="Cheng J.F."/>
            <person name="Tapia R."/>
            <person name="Han C."/>
            <person name="Goodwin L."/>
            <person name="Pitluck S."/>
            <person name="Liolios K."/>
            <person name="Pagani I."/>
            <person name="Ivanova N."/>
            <person name="Huntemann M."/>
            <person name="Mavromatis K."/>
            <person name="Mikhailova N."/>
            <person name="Pati A."/>
            <person name="Chen A."/>
            <person name="Palaniappan K."/>
            <person name="Land M."/>
            <person name="Hauser L."/>
            <person name="Brambilla E.M."/>
            <person name="Rohde M."/>
            <person name="Mwirichia R."/>
            <person name="Sikorski J."/>
            <person name="Tindall B.J."/>
            <person name="Goker M."/>
            <person name="Bristow J."/>
            <person name="Eisen J.A."/>
            <person name="Markowitz V."/>
            <person name="Hugenholtz P."/>
            <person name="Klenk H.P."/>
            <person name="Kyrpides N.C."/>
        </authorList>
    </citation>
    <scope>NUCLEOTIDE SEQUENCE [LARGE SCALE GENOMIC DNA]</scope>
    <source>
        <strain evidence="2">DSM 16823 / RW262 / RW262</strain>
    </source>
</reference>
<name>F2IG15_FLUTR</name>
<protein>
    <recommendedName>
        <fullName evidence="3">Lipoprotein</fullName>
    </recommendedName>
</protein>
<dbReference type="EMBL" id="CP002542">
    <property type="protein sequence ID" value="AEA43636.1"/>
    <property type="molecule type" value="Genomic_DNA"/>
</dbReference>
<dbReference type="HOGENOM" id="CLU_110647_0_0_10"/>
<dbReference type="AlphaFoldDB" id="F2IG15"/>
<accession>F2IG15</accession>
<dbReference type="RefSeq" id="WP_013686407.1">
    <property type="nucleotide sequence ID" value="NC_015321.1"/>
</dbReference>
<reference evidence="2" key="2">
    <citation type="submission" date="2011-02" db="EMBL/GenBank/DDBJ databases">
        <title>The complete genome of Fluviicola taffensis DSM 16823.</title>
        <authorList>
            <consortium name="US DOE Joint Genome Institute (JGI-PGF)"/>
            <person name="Lucas S."/>
            <person name="Copeland A."/>
            <person name="Lapidus A."/>
            <person name="Bruce D."/>
            <person name="Goodwin L."/>
            <person name="Pitluck S."/>
            <person name="Kyrpides N."/>
            <person name="Mavromatis K."/>
            <person name="Ivanova N."/>
            <person name="Mikhailova N."/>
            <person name="Pagani I."/>
            <person name="Chertkov O."/>
            <person name="Detter J.C."/>
            <person name="Han C."/>
            <person name="Tapia R."/>
            <person name="Land M."/>
            <person name="Hauser L."/>
            <person name="Markowitz V."/>
            <person name="Cheng J.-F."/>
            <person name="Hugenholtz P."/>
            <person name="Woyke T."/>
            <person name="Wu D."/>
            <person name="Tindall B."/>
            <person name="Pomrenke H.G."/>
            <person name="Brambilla E."/>
            <person name="Klenk H.-P."/>
            <person name="Eisen J.A."/>
        </authorList>
    </citation>
    <scope>NUCLEOTIDE SEQUENCE [LARGE SCALE GENOMIC DNA]</scope>
    <source>
        <strain evidence="2">DSM 16823 / RW262 / RW262</strain>
    </source>
</reference>